<dbReference type="Proteomes" id="UP000623467">
    <property type="component" value="Unassembled WGS sequence"/>
</dbReference>
<sequence>MHSFERYCSNSPLRVSADAHDYRVVNPTHGASVSSRLKAELTTVDHTVLGNVVNSWYCPYLFSIEDNFSCYPTRSHSRGRSLYAYSVHGMLNKAVDLHAAVGSSRARRGVQG</sequence>
<protein>
    <submittedName>
        <fullName evidence="1">Uncharacterized protein</fullName>
    </submittedName>
</protein>
<dbReference type="EMBL" id="JACAZH010000013">
    <property type="protein sequence ID" value="KAF7351463.1"/>
    <property type="molecule type" value="Genomic_DNA"/>
</dbReference>
<evidence type="ECO:0000313" key="1">
    <source>
        <dbReference type="EMBL" id="KAF7351463.1"/>
    </source>
</evidence>
<proteinExistence type="predicted"/>
<comment type="caution">
    <text evidence="1">The sequence shown here is derived from an EMBL/GenBank/DDBJ whole genome shotgun (WGS) entry which is preliminary data.</text>
</comment>
<organism evidence="1 2">
    <name type="scientific">Mycena sanguinolenta</name>
    <dbReference type="NCBI Taxonomy" id="230812"/>
    <lineage>
        <taxon>Eukaryota</taxon>
        <taxon>Fungi</taxon>
        <taxon>Dikarya</taxon>
        <taxon>Basidiomycota</taxon>
        <taxon>Agaricomycotina</taxon>
        <taxon>Agaricomycetes</taxon>
        <taxon>Agaricomycetidae</taxon>
        <taxon>Agaricales</taxon>
        <taxon>Marasmiineae</taxon>
        <taxon>Mycenaceae</taxon>
        <taxon>Mycena</taxon>
    </lineage>
</organism>
<dbReference type="AlphaFoldDB" id="A0A8H7CXY2"/>
<keyword evidence="2" id="KW-1185">Reference proteome</keyword>
<accession>A0A8H7CXY2</accession>
<gene>
    <name evidence="1" type="ORF">MSAN_01578400</name>
</gene>
<name>A0A8H7CXY2_9AGAR</name>
<reference evidence="1" key="1">
    <citation type="submission" date="2020-05" db="EMBL/GenBank/DDBJ databases">
        <title>Mycena genomes resolve the evolution of fungal bioluminescence.</title>
        <authorList>
            <person name="Tsai I.J."/>
        </authorList>
    </citation>
    <scope>NUCLEOTIDE SEQUENCE</scope>
    <source>
        <strain evidence="1">160909Yilan</strain>
    </source>
</reference>
<evidence type="ECO:0000313" key="2">
    <source>
        <dbReference type="Proteomes" id="UP000623467"/>
    </source>
</evidence>